<name>A0A371E0M0_MUCPR</name>
<evidence type="ECO:0000313" key="1">
    <source>
        <dbReference type="EMBL" id="RDX58298.1"/>
    </source>
</evidence>
<proteinExistence type="predicted"/>
<reference evidence="1" key="1">
    <citation type="submission" date="2018-05" db="EMBL/GenBank/DDBJ databases">
        <title>Draft genome of Mucuna pruriens seed.</title>
        <authorList>
            <person name="Nnadi N.E."/>
            <person name="Vos R."/>
            <person name="Hasami M.H."/>
            <person name="Devisetty U.K."/>
            <person name="Aguiy J.C."/>
        </authorList>
    </citation>
    <scope>NUCLEOTIDE SEQUENCE [LARGE SCALE GENOMIC DNA]</scope>
    <source>
        <strain evidence="1">JCA_2017</strain>
    </source>
</reference>
<dbReference type="AlphaFoldDB" id="A0A371E0M0"/>
<organism evidence="1 2">
    <name type="scientific">Mucuna pruriens</name>
    <name type="common">Velvet bean</name>
    <name type="synonym">Dolichos pruriens</name>
    <dbReference type="NCBI Taxonomy" id="157652"/>
    <lineage>
        <taxon>Eukaryota</taxon>
        <taxon>Viridiplantae</taxon>
        <taxon>Streptophyta</taxon>
        <taxon>Embryophyta</taxon>
        <taxon>Tracheophyta</taxon>
        <taxon>Spermatophyta</taxon>
        <taxon>Magnoliopsida</taxon>
        <taxon>eudicotyledons</taxon>
        <taxon>Gunneridae</taxon>
        <taxon>Pentapetalae</taxon>
        <taxon>rosids</taxon>
        <taxon>fabids</taxon>
        <taxon>Fabales</taxon>
        <taxon>Fabaceae</taxon>
        <taxon>Papilionoideae</taxon>
        <taxon>50 kb inversion clade</taxon>
        <taxon>NPAAA clade</taxon>
        <taxon>indigoferoid/millettioid clade</taxon>
        <taxon>Phaseoleae</taxon>
        <taxon>Mucuna</taxon>
    </lineage>
</organism>
<dbReference type="EMBL" id="QJKJ01017642">
    <property type="protein sequence ID" value="RDX58298.1"/>
    <property type="molecule type" value="Genomic_DNA"/>
</dbReference>
<protein>
    <submittedName>
        <fullName evidence="1">Uncharacterized protein</fullName>
    </submittedName>
</protein>
<feature type="non-terminal residue" evidence="1">
    <location>
        <position position="1"/>
    </location>
</feature>
<accession>A0A371E0M0</accession>
<dbReference type="Proteomes" id="UP000257109">
    <property type="component" value="Unassembled WGS sequence"/>
</dbReference>
<gene>
    <name evidence="1" type="ORF">CR513_62398</name>
</gene>
<sequence>MIISSRKRFCSFRSPVRSGSTSVTKMQFFFFTFKLQSDAKEIRFMLHPPIKEGYNALLALVSMDEVRRIYISMKSSKALGPYVFQPSFSSKTRQLLEGTFGISSISLCKVIDKVISKVFVSELRPWLDSLIGPFHRSFIFGHNNFSTVQGFETRKLVLSILVCPLHGEFSFMF</sequence>
<evidence type="ECO:0000313" key="2">
    <source>
        <dbReference type="Proteomes" id="UP000257109"/>
    </source>
</evidence>
<keyword evidence="2" id="KW-1185">Reference proteome</keyword>
<comment type="caution">
    <text evidence="1">The sequence shown here is derived from an EMBL/GenBank/DDBJ whole genome shotgun (WGS) entry which is preliminary data.</text>
</comment>